<keyword evidence="2 6" id="KW-0378">Hydrolase</keyword>
<evidence type="ECO:0000313" key="10">
    <source>
        <dbReference type="EMBL" id="EFN53172.1"/>
    </source>
</evidence>
<dbReference type="InterPro" id="IPR011545">
    <property type="entry name" value="DEAD/DEAH_box_helicase_dom"/>
</dbReference>
<evidence type="ECO:0000259" key="9">
    <source>
        <dbReference type="PROSITE" id="PS51194"/>
    </source>
</evidence>
<dbReference type="InterPro" id="IPR014001">
    <property type="entry name" value="Helicase_ATP-bd"/>
</dbReference>
<gene>
    <name evidence="10" type="ORF">CHLNCDRAFT_25981</name>
</gene>
<dbReference type="EC" id="3.6.4.13" evidence="7"/>
<dbReference type="GeneID" id="17352831"/>
<evidence type="ECO:0000256" key="7">
    <source>
        <dbReference type="RuleBase" id="RU365068"/>
    </source>
</evidence>
<keyword evidence="3 6" id="KW-0347">Helicase</keyword>
<reference evidence="10 11" key="1">
    <citation type="journal article" date="2010" name="Plant Cell">
        <title>The Chlorella variabilis NC64A genome reveals adaptation to photosymbiosis, coevolution with viruses, and cryptic sex.</title>
        <authorList>
            <person name="Blanc G."/>
            <person name="Duncan G."/>
            <person name="Agarkova I."/>
            <person name="Borodovsky M."/>
            <person name="Gurnon J."/>
            <person name="Kuo A."/>
            <person name="Lindquist E."/>
            <person name="Lucas S."/>
            <person name="Pangilinan J."/>
            <person name="Polle J."/>
            <person name="Salamov A."/>
            <person name="Terry A."/>
            <person name="Yamada T."/>
            <person name="Dunigan D.D."/>
            <person name="Grigoriev I.V."/>
            <person name="Claverie J.M."/>
            <person name="Van Etten J.L."/>
        </authorList>
    </citation>
    <scope>NUCLEOTIDE SEQUENCE [LARGE SCALE GENOMIC DNA]</scope>
    <source>
        <strain evidence="10 11">NC64A</strain>
    </source>
</reference>
<keyword evidence="11" id="KW-1185">Reference proteome</keyword>
<dbReference type="Pfam" id="PF00271">
    <property type="entry name" value="Helicase_C"/>
    <property type="match status" value="1"/>
</dbReference>
<sequence>MSPLRALILAPTRELALQVCEHLQAVGKGCGIWVVPIVGGISALKQERLLAKHPEVVVATPGRLLDLMRAGHAHLTHLSRLSFLVIDEADRMVQQGHYGELSSILGAIPRRQQQARLQTFVFSATLTLPASLRRRLRKGGGGASGSSDLDSLMDKIPFRGKPKIVDLTSQRRLADKVEEAYLACGEDERDEYLYCLLTKHPGRTIVFVNAISSVRRLGAILKLLGVKALPLHAGMQQRQRLRALDRFKADPTAVLVATDVAARGLDVKDVRCVIHYQLPASVDVYVHRSGRTARAEAEGVAVALVTPKENARFLALLRAMNRGEPPEFPLDTSLLPAVRRRVRLAVRLDALERRQSKDKAERSWRQQHAEQLGIELSEEESEGEREFPAVCVCVSVVCCVLCVVCWMLCLLSGARVRVCVCVCARARARVGVSLVVLERLGLAGCLKRRRRRRFARFGA</sequence>
<dbReference type="EMBL" id="GL433852">
    <property type="protein sequence ID" value="EFN53172.1"/>
    <property type="molecule type" value="Genomic_DNA"/>
</dbReference>
<dbReference type="OMA" id="ETRINCA"/>
<dbReference type="SMART" id="SM00490">
    <property type="entry name" value="HELICc"/>
    <property type="match status" value="1"/>
</dbReference>
<feature type="domain" description="Helicase C-terminal" evidence="9">
    <location>
        <begin position="176"/>
        <end position="336"/>
    </location>
</feature>
<dbReference type="GO" id="GO:0003724">
    <property type="term" value="F:RNA helicase activity"/>
    <property type="evidence" value="ECO:0007669"/>
    <property type="project" value="UniProtKB-EC"/>
</dbReference>
<dbReference type="InterPro" id="IPR001650">
    <property type="entry name" value="Helicase_C-like"/>
</dbReference>
<dbReference type="GO" id="GO:0003723">
    <property type="term" value="F:RNA binding"/>
    <property type="evidence" value="ECO:0007669"/>
    <property type="project" value="UniProtKB-UniRule"/>
</dbReference>
<comment type="domain">
    <text evidence="7">The Q motif is unique to and characteristic of the DEAD box family of RNA helicases and controls ATP binding and hydrolysis.</text>
</comment>
<dbReference type="SMART" id="SM00487">
    <property type="entry name" value="DEXDc"/>
    <property type="match status" value="1"/>
</dbReference>
<dbReference type="STRING" id="554065.E1ZLQ0"/>
<accession>E1ZLQ0</accession>
<dbReference type="KEGG" id="cvr:CHLNCDRAFT_25981"/>
<protein>
    <recommendedName>
        <fullName evidence="7">ATP-dependent RNA helicase</fullName>
        <ecNumber evidence="7">3.6.4.13</ecNumber>
    </recommendedName>
</protein>
<dbReference type="PROSITE" id="PS51192">
    <property type="entry name" value="HELICASE_ATP_BIND_1"/>
    <property type="match status" value="1"/>
</dbReference>
<dbReference type="RefSeq" id="XP_005845274.1">
    <property type="nucleotide sequence ID" value="XM_005845212.1"/>
</dbReference>
<evidence type="ECO:0000256" key="3">
    <source>
        <dbReference type="ARBA" id="ARBA00022806"/>
    </source>
</evidence>
<evidence type="ECO:0000259" key="8">
    <source>
        <dbReference type="PROSITE" id="PS51192"/>
    </source>
</evidence>
<dbReference type="AlphaFoldDB" id="E1ZLQ0"/>
<keyword evidence="1 6" id="KW-0547">Nucleotide-binding</keyword>
<evidence type="ECO:0000256" key="6">
    <source>
        <dbReference type="RuleBase" id="RU000492"/>
    </source>
</evidence>
<dbReference type="SUPFAM" id="SSF52540">
    <property type="entry name" value="P-loop containing nucleoside triphosphate hydrolases"/>
    <property type="match status" value="1"/>
</dbReference>
<name>E1ZLQ0_CHLVA</name>
<dbReference type="PANTHER" id="PTHR24031">
    <property type="entry name" value="RNA HELICASE"/>
    <property type="match status" value="1"/>
</dbReference>
<evidence type="ECO:0000256" key="5">
    <source>
        <dbReference type="ARBA" id="ARBA00022884"/>
    </source>
</evidence>
<proteinExistence type="inferred from homology"/>
<feature type="domain" description="Helicase ATP-binding" evidence="8">
    <location>
        <begin position="1"/>
        <end position="127"/>
    </location>
</feature>
<keyword evidence="4 6" id="KW-0067">ATP-binding</keyword>
<dbReference type="InParanoid" id="E1ZLQ0"/>
<evidence type="ECO:0000256" key="1">
    <source>
        <dbReference type="ARBA" id="ARBA00022741"/>
    </source>
</evidence>
<evidence type="ECO:0000256" key="2">
    <source>
        <dbReference type="ARBA" id="ARBA00022801"/>
    </source>
</evidence>
<dbReference type="CDD" id="cd18787">
    <property type="entry name" value="SF2_C_DEAD"/>
    <property type="match status" value="1"/>
</dbReference>
<dbReference type="Gene3D" id="3.40.50.300">
    <property type="entry name" value="P-loop containing nucleotide triphosphate hydrolases"/>
    <property type="match status" value="2"/>
</dbReference>
<dbReference type="eggNOG" id="KOG0347">
    <property type="taxonomic scope" value="Eukaryota"/>
</dbReference>
<dbReference type="Proteomes" id="UP000008141">
    <property type="component" value="Unassembled WGS sequence"/>
</dbReference>
<comment type="function">
    <text evidence="7">RNA helicase.</text>
</comment>
<dbReference type="InterPro" id="IPR000629">
    <property type="entry name" value="RNA-helicase_DEAD-box_CS"/>
</dbReference>
<keyword evidence="5 7" id="KW-0694">RNA-binding</keyword>
<dbReference type="PROSITE" id="PS51194">
    <property type="entry name" value="HELICASE_CTER"/>
    <property type="match status" value="1"/>
</dbReference>
<comment type="similarity">
    <text evidence="6">Belongs to the DEAD box helicase family.</text>
</comment>
<evidence type="ECO:0000313" key="11">
    <source>
        <dbReference type="Proteomes" id="UP000008141"/>
    </source>
</evidence>
<dbReference type="InterPro" id="IPR027417">
    <property type="entry name" value="P-loop_NTPase"/>
</dbReference>
<dbReference type="PROSITE" id="PS00039">
    <property type="entry name" value="DEAD_ATP_HELICASE"/>
    <property type="match status" value="1"/>
</dbReference>
<dbReference type="Pfam" id="PF00270">
    <property type="entry name" value="DEAD"/>
    <property type="match status" value="1"/>
</dbReference>
<evidence type="ECO:0000256" key="4">
    <source>
        <dbReference type="ARBA" id="ARBA00022840"/>
    </source>
</evidence>
<dbReference type="GO" id="GO:0005524">
    <property type="term" value="F:ATP binding"/>
    <property type="evidence" value="ECO:0007669"/>
    <property type="project" value="UniProtKB-UniRule"/>
</dbReference>
<dbReference type="OrthoDB" id="4310724at2759"/>
<organism evidence="11">
    <name type="scientific">Chlorella variabilis</name>
    <name type="common">Green alga</name>
    <dbReference type="NCBI Taxonomy" id="554065"/>
    <lineage>
        <taxon>Eukaryota</taxon>
        <taxon>Viridiplantae</taxon>
        <taxon>Chlorophyta</taxon>
        <taxon>core chlorophytes</taxon>
        <taxon>Trebouxiophyceae</taxon>
        <taxon>Chlorellales</taxon>
        <taxon>Chlorellaceae</taxon>
        <taxon>Chlorella clade</taxon>
        <taxon>Chlorella</taxon>
    </lineage>
</organism>
<dbReference type="GO" id="GO:0016787">
    <property type="term" value="F:hydrolase activity"/>
    <property type="evidence" value="ECO:0007669"/>
    <property type="project" value="UniProtKB-KW"/>
</dbReference>
<comment type="catalytic activity">
    <reaction evidence="7">
        <text>ATP + H2O = ADP + phosphate + H(+)</text>
        <dbReference type="Rhea" id="RHEA:13065"/>
        <dbReference type="ChEBI" id="CHEBI:15377"/>
        <dbReference type="ChEBI" id="CHEBI:15378"/>
        <dbReference type="ChEBI" id="CHEBI:30616"/>
        <dbReference type="ChEBI" id="CHEBI:43474"/>
        <dbReference type="ChEBI" id="CHEBI:456216"/>
        <dbReference type="EC" id="3.6.4.13"/>
    </reaction>
</comment>